<evidence type="ECO:0000256" key="1">
    <source>
        <dbReference type="PROSITE-ProRule" id="PRU00339"/>
    </source>
</evidence>
<feature type="repeat" description="TPR" evidence="1">
    <location>
        <begin position="85"/>
        <end position="118"/>
    </location>
</feature>
<feature type="repeat" description="TPR" evidence="1">
    <location>
        <begin position="522"/>
        <end position="555"/>
    </location>
</feature>
<dbReference type="EMBL" id="JAHHIF010000004">
    <property type="protein sequence ID" value="MBW4543643.1"/>
    <property type="molecule type" value="Genomic_DNA"/>
</dbReference>
<dbReference type="Pfam" id="PF13176">
    <property type="entry name" value="TPR_7"/>
    <property type="match status" value="1"/>
</dbReference>
<reference evidence="3" key="2">
    <citation type="journal article" date="2022" name="Microbiol. Resour. Announc.">
        <title>Metagenome Sequencing to Explore Phylogenomics of Terrestrial Cyanobacteria.</title>
        <authorList>
            <person name="Ward R.D."/>
            <person name="Stajich J.E."/>
            <person name="Johansen J.R."/>
            <person name="Huntemann M."/>
            <person name="Clum A."/>
            <person name="Foster B."/>
            <person name="Foster B."/>
            <person name="Roux S."/>
            <person name="Palaniappan K."/>
            <person name="Varghese N."/>
            <person name="Mukherjee S."/>
            <person name="Reddy T.B.K."/>
            <person name="Daum C."/>
            <person name="Copeland A."/>
            <person name="Chen I.A."/>
            <person name="Ivanova N.N."/>
            <person name="Kyrpides N.C."/>
            <person name="Shapiro N."/>
            <person name="Eloe-Fadrosh E.A."/>
            <person name="Pietrasiak N."/>
        </authorList>
    </citation>
    <scope>NUCLEOTIDE SEQUENCE</scope>
    <source>
        <strain evidence="3">CPER-KK1</strain>
    </source>
</reference>
<feature type="repeat" description="TPR" evidence="1">
    <location>
        <begin position="482"/>
        <end position="515"/>
    </location>
</feature>
<dbReference type="SMART" id="SM00028">
    <property type="entry name" value="TPR"/>
    <property type="match status" value="16"/>
</dbReference>
<protein>
    <submittedName>
        <fullName evidence="3">Tetratricopeptide repeat protein</fullName>
    </submittedName>
</protein>
<accession>A0A951U7X0</accession>
<gene>
    <name evidence="3" type="ORF">KME25_04220</name>
</gene>
<evidence type="ECO:0000313" key="3">
    <source>
        <dbReference type="EMBL" id="MBW4543643.1"/>
    </source>
</evidence>
<dbReference type="PROSITE" id="PS50005">
    <property type="entry name" value="TPR"/>
    <property type="match status" value="9"/>
</dbReference>
<dbReference type="InterPro" id="IPR011990">
    <property type="entry name" value="TPR-like_helical_dom_sf"/>
</dbReference>
<feature type="repeat" description="TPR" evidence="1">
    <location>
        <begin position="260"/>
        <end position="293"/>
    </location>
</feature>
<feature type="repeat" description="TPR" evidence="1">
    <location>
        <begin position="171"/>
        <end position="204"/>
    </location>
</feature>
<dbReference type="AlphaFoldDB" id="A0A951U7X0"/>
<sequence>MHYRLGTLSLAATTLLLLLTSPLLQTGYFEILSAQAQTLQDREEGDRLLQTGVEQFNKGHLQEALAIFQQALVIYREIGNRHEEGKTLYDIGKTYRALEQYPQALEHYQQSLVIARELSLHTIEISILNTIGKLLREIANEYLDQQHPKAVEFYRQAINIFRAAANHEEEAETVVLLAKLYEMSRQYSEAIEVYQQKLDIDRTLQNREEEASTFNKIANLYRFLGEHSKEIEIYQQILATIRRADVLDFRSGYFGRMDESDVLIALGRAYHRLGQYSEEMESYEQALTVTRAVSDRERMLALLRRIGEIYRQQQQYPEALKVYQQALAIAQEISRKSSDRRQEIKAIINPYVDPDIEVEALIDLSVVYYLLGEGQAESDYYQQALAVSRNLSGSEGEFVTTYRLASIYDDSLNINPKAIELYQQALTLARTINTGRAEIYPLLKLGDLYLLVGPYQKAVESYQGAIEIYKTEDVSSNTRKNINILSEIGIAYHHMGQYAEALQAYQQVLKAPNNPFSKDSRSVTMNKLGTVYRDLGQYQQAIDLHRQALAIAQQRSNRWDDVVEEVVALDNLGITYQALEQHQTAIKFHQQALEMLRWDEKNRNETAITLNNLGSAYQSLKQYQKAIESHQQALAIFQEISNRGGEASALNNLGEAHLSQGQYDKAIAFYQQSLTIKQNIGDREGEGRVLSNLGELLVKQNQPELAIVFYKQAVNVRESIRDNLRPLSEELQQSYAQTVADTYRQLAELLLQQDRVLEAQEVLDLLKLQELEDYLRDVRGNEQTAQGLDFWQPEQQIIQLYKQWIVQNPDSPFVNFVKNPDVTALVGQLQRTARGQNLNPEQLSRLQDNLQFLDNAALLYPLILEDRVELVLVTPSSLVRKTVAVDRVKLNEAIANFRSDITSPSSNPIANAQQLYQWLIQPLEAELEQAQVKTILYAADKQLRYIPLAALHDGKQWLAQRFTVNHITATSLTNFNGKRDRPLQILAAAYSDPQLNYQFQIGENQFSFNGLAFAGVEVETIAKDIPNTTAFFNKDFNRNNVEPRLGEHSIIHLATHAEFVSGLPQESFILFGSGERVTLPEIDEWKLPGVDLVVLSACRTAASGELGSGEEILGFGYQIQRTGAEAAIASLWYVSDGGTQGLMNAFYGALQTGKMTKASALRQAQIALITGEYKALGEGRGLGVIGQTEASLPSAVSNRLSHPYYWAPFILIGNGL</sequence>
<dbReference type="Pfam" id="PF12770">
    <property type="entry name" value="CHAT"/>
    <property type="match status" value="1"/>
</dbReference>
<dbReference type="Pfam" id="PF13424">
    <property type="entry name" value="TPR_12"/>
    <property type="match status" value="5"/>
</dbReference>
<dbReference type="SUPFAM" id="SSF48452">
    <property type="entry name" value="TPR-like"/>
    <property type="match status" value="4"/>
</dbReference>
<keyword evidence="1" id="KW-0802">TPR repeat</keyword>
<dbReference type="PANTHER" id="PTHR10098">
    <property type="entry name" value="RAPSYN-RELATED"/>
    <property type="match status" value="1"/>
</dbReference>
<dbReference type="Proteomes" id="UP000753908">
    <property type="component" value="Unassembled WGS sequence"/>
</dbReference>
<comment type="caution">
    <text evidence="3">The sequence shown here is derived from an EMBL/GenBank/DDBJ whole genome shotgun (WGS) entry which is preliminary data.</text>
</comment>
<dbReference type="InterPro" id="IPR019734">
    <property type="entry name" value="TPR_rpt"/>
</dbReference>
<dbReference type="Gene3D" id="1.25.40.10">
    <property type="entry name" value="Tetratricopeptide repeat domain"/>
    <property type="match status" value="5"/>
</dbReference>
<organism evidence="3 4">
    <name type="scientific">Symplocastrum torsivum CPER-KK1</name>
    <dbReference type="NCBI Taxonomy" id="450513"/>
    <lineage>
        <taxon>Bacteria</taxon>
        <taxon>Bacillati</taxon>
        <taxon>Cyanobacteriota</taxon>
        <taxon>Cyanophyceae</taxon>
        <taxon>Oscillatoriophycideae</taxon>
        <taxon>Oscillatoriales</taxon>
        <taxon>Microcoleaceae</taxon>
        <taxon>Symplocastrum</taxon>
    </lineage>
</organism>
<dbReference type="Pfam" id="PF13181">
    <property type="entry name" value="TPR_8"/>
    <property type="match status" value="1"/>
</dbReference>
<dbReference type="InterPro" id="IPR024983">
    <property type="entry name" value="CHAT_dom"/>
</dbReference>
<name>A0A951U7X0_9CYAN</name>
<feature type="repeat" description="TPR" evidence="1">
    <location>
        <begin position="647"/>
        <end position="680"/>
    </location>
</feature>
<evidence type="ECO:0000259" key="2">
    <source>
        <dbReference type="Pfam" id="PF12770"/>
    </source>
</evidence>
<feature type="domain" description="CHAT" evidence="2">
    <location>
        <begin position="912"/>
        <end position="1214"/>
    </location>
</feature>
<dbReference type="PANTHER" id="PTHR10098:SF108">
    <property type="entry name" value="TETRATRICOPEPTIDE REPEAT PROTEIN 28"/>
    <property type="match status" value="1"/>
</dbReference>
<dbReference type="PROSITE" id="PS50293">
    <property type="entry name" value="TPR_REGION"/>
    <property type="match status" value="1"/>
</dbReference>
<feature type="repeat" description="TPR" evidence="1">
    <location>
        <begin position="607"/>
        <end position="640"/>
    </location>
</feature>
<proteinExistence type="predicted"/>
<feature type="repeat" description="TPR" evidence="1">
    <location>
        <begin position="439"/>
        <end position="472"/>
    </location>
</feature>
<reference evidence="3" key="1">
    <citation type="submission" date="2021-05" db="EMBL/GenBank/DDBJ databases">
        <authorList>
            <person name="Pietrasiak N."/>
            <person name="Ward R."/>
            <person name="Stajich J.E."/>
            <person name="Kurbessoian T."/>
        </authorList>
    </citation>
    <scope>NUCLEOTIDE SEQUENCE</scope>
    <source>
        <strain evidence="3">CPER-KK1</strain>
    </source>
</reference>
<evidence type="ECO:0000313" key="4">
    <source>
        <dbReference type="Proteomes" id="UP000753908"/>
    </source>
</evidence>
<feature type="repeat" description="TPR" evidence="1">
    <location>
        <begin position="300"/>
        <end position="333"/>
    </location>
</feature>